<evidence type="ECO:0000313" key="2">
    <source>
        <dbReference type="EMBL" id="KAL3503928.1"/>
    </source>
</evidence>
<gene>
    <name evidence="2" type="ORF">ACH5RR_033769</name>
</gene>
<evidence type="ECO:0000256" key="1">
    <source>
        <dbReference type="SAM" id="MobiDB-lite"/>
    </source>
</evidence>
<accession>A0ABD2YED6</accession>
<dbReference type="AlphaFoldDB" id="A0ABD2YED6"/>
<protein>
    <submittedName>
        <fullName evidence="2">Uncharacterized protein</fullName>
    </submittedName>
</protein>
<dbReference type="Proteomes" id="UP001630127">
    <property type="component" value="Unassembled WGS sequence"/>
</dbReference>
<sequence>MFDCVHSFGISLEKLDQMCNRVGIFGFKRYYVVDEGEFVMVATDVLMKTWFERCVAANIREIEVYVKADQIEEEDETQMPLEYEDHEYEGSEKEAEEFSAIESDYDLEDEADEEEEEEEDNNMYDTNVDKGIEWLGFKGDKVLEERDEQADVDENSDVDNEQEDQGPDSDTDFQSVYSSDGDAPDERPVMFIPKKDMANSLLELGMIFSSKSKFKLSVKNWNTKR</sequence>
<feature type="compositionally biased region" description="Acidic residues" evidence="1">
    <location>
        <begin position="145"/>
        <end position="171"/>
    </location>
</feature>
<feature type="region of interest" description="Disordered" evidence="1">
    <location>
        <begin position="143"/>
        <end position="188"/>
    </location>
</feature>
<evidence type="ECO:0000313" key="3">
    <source>
        <dbReference type="Proteomes" id="UP001630127"/>
    </source>
</evidence>
<feature type="region of interest" description="Disordered" evidence="1">
    <location>
        <begin position="73"/>
        <end position="126"/>
    </location>
</feature>
<dbReference type="EMBL" id="JBJUIK010000014">
    <property type="protein sequence ID" value="KAL3503928.1"/>
    <property type="molecule type" value="Genomic_DNA"/>
</dbReference>
<keyword evidence="3" id="KW-1185">Reference proteome</keyword>
<proteinExistence type="predicted"/>
<feature type="compositionally biased region" description="Acidic residues" evidence="1">
    <location>
        <begin position="73"/>
        <end position="87"/>
    </location>
</feature>
<organism evidence="2 3">
    <name type="scientific">Cinchona calisaya</name>
    <dbReference type="NCBI Taxonomy" id="153742"/>
    <lineage>
        <taxon>Eukaryota</taxon>
        <taxon>Viridiplantae</taxon>
        <taxon>Streptophyta</taxon>
        <taxon>Embryophyta</taxon>
        <taxon>Tracheophyta</taxon>
        <taxon>Spermatophyta</taxon>
        <taxon>Magnoliopsida</taxon>
        <taxon>eudicotyledons</taxon>
        <taxon>Gunneridae</taxon>
        <taxon>Pentapetalae</taxon>
        <taxon>asterids</taxon>
        <taxon>lamiids</taxon>
        <taxon>Gentianales</taxon>
        <taxon>Rubiaceae</taxon>
        <taxon>Cinchonoideae</taxon>
        <taxon>Cinchoneae</taxon>
        <taxon>Cinchona</taxon>
    </lineage>
</organism>
<reference evidence="2 3" key="1">
    <citation type="submission" date="2024-11" db="EMBL/GenBank/DDBJ databases">
        <title>A near-complete genome assembly of Cinchona calisaya.</title>
        <authorList>
            <person name="Lian D.C."/>
            <person name="Zhao X.W."/>
            <person name="Wei L."/>
        </authorList>
    </citation>
    <scope>NUCLEOTIDE SEQUENCE [LARGE SCALE GENOMIC DNA]</scope>
    <source>
        <tissue evidence="2">Nenye</tissue>
    </source>
</reference>
<feature type="compositionally biased region" description="Acidic residues" evidence="1">
    <location>
        <begin position="94"/>
        <end position="122"/>
    </location>
</feature>
<name>A0ABD2YED6_9GENT</name>
<comment type="caution">
    <text evidence="2">The sequence shown here is derived from an EMBL/GenBank/DDBJ whole genome shotgun (WGS) entry which is preliminary data.</text>
</comment>